<keyword evidence="3" id="KW-1185">Reference proteome</keyword>
<evidence type="ECO:0000313" key="2">
    <source>
        <dbReference type="EMBL" id="MFB9451815.1"/>
    </source>
</evidence>
<dbReference type="EMBL" id="JBHMCA010000092">
    <property type="protein sequence ID" value="MFB9451815.1"/>
    <property type="molecule type" value="Genomic_DNA"/>
</dbReference>
<sequence length="132" mass="14226">MSQPEPRFAAARLLVLVQLMMVGWYVAGVALPYLLTFTVHGVDHCTGGCRAPGDVFGGPAVALMIPGMIGTIVGPMFAVLLLLLSFTSLARRRREMPAGLRRWLYGAAGLTLAFLAFSLSPPGRQLLNWVLD</sequence>
<accession>A0ABV5MSH1</accession>
<keyword evidence="1" id="KW-0472">Membrane</keyword>
<feature type="transmembrane region" description="Helical" evidence="1">
    <location>
        <begin position="60"/>
        <end position="83"/>
    </location>
</feature>
<evidence type="ECO:0000313" key="3">
    <source>
        <dbReference type="Proteomes" id="UP001589608"/>
    </source>
</evidence>
<gene>
    <name evidence="2" type="ORF">ACFFTR_52890</name>
</gene>
<proteinExistence type="predicted"/>
<keyword evidence="1" id="KW-1133">Transmembrane helix</keyword>
<name>A0ABV5MSH1_9ACTN</name>
<comment type="caution">
    <text evidence="2">The sequence shown here is derived from an EMBL/GenBank/DDBJ whole genome shotgun (WGS) entry which is preliminary data.</text>
</comment>
<organism evidence="2 3">
    <name type="scientific">Dactylosporangium vinaceum</name>
    <dbReference type="NCBI Taxonomy" id="53362"/>
    <lineage>
        <taxon>Bacteria</taxon>
        <taxon>Bacillati</taxon>
        <taxon>Actinomycetota</taxon>
        <taxon>Actinomycetes</taxon>
        <taxon>Micromonosporales</taxon>
        <taxon>Micromonosporaceae</taxon>
        <taxon>Dactylosporangium</taxon>
    </lineage>
</organism>
<dbReference type="RefSeq" id="WP_223104759.1">
    <property type="nucleotide sequence ID" value="NZ_CP061913.1"/>
</dbReference>
<feature type="transmembrane region" description="Helical" evidence="1">
    <location>
        <begin position="12"/>
        <end position="34"/>
    </location>
</feature>
<feature type="transmembrane region" description="Helical" evidence="1">
    <location>
        <begin position="103"/>
        <end position="120"/>
    </location>
</feature>
<keyword evidence="1" id="KW-0812">Transmembrane</keyword>
<reference evidence="2 3" key="1">
    <citation type="submission" date="2024-09" db="EMBL/GenBank/DDBJ databases">
        <authorList>
            <person name="Sun Q."/>
            <person name="Mori K."/>
        </authorList>
    </citation>
    <scope>NUCLEOTIDE SEQUENCE [LARGE SCALE GENOMIC DNA]</scope>
    <source>
        <strain evidence="2 3">JCM 3307</strain>
    </source>
</reference>
<evidence type="ECO:0000256" key="1">
    <source>
        <dbReference type="SAM" id="Phobius"/>
    </source>
</evidence>
<dbReference type="Proteomes" id="UP001589608">
    <property type="component" value="Unassembled WGS sequence"/>
</dbReference>
<protein>
    <submittedName>
        <fullName evidence="2">Uncharacterized protein</fullName>
    </submittedName>
</protein>